<evidence type="ECO:0000256" key="5">
    <source>
        <dbReference type="ARBA" id="ARBA00029652"/>
    </source>
</evidence>
<dbReference type="GO" id="GO:0010181">
    <property type="term" value="F:FMN binding"/>
    <property type="evidence" value="ECO:0007669"/>
    <property type="project" value="InterPro"/>
</dbReference>
<dbReference type="GO" id="GO:0009055">
    <property type="term" value="F:electron transfer activity"/>
    <property type="evidence" value="ECO:0007669"/>
    <property type="project" value="InterPro"/>
</dbReference>
<dbReference type="InterPro" id="IPR008254">
    <property type="entry name" value="Flavodoxin/NO_synth"/>
</dbReference>
<evidence type="ECO:0000313" key="8">
    <source>
        <dbReference type="Proteomes" id="UP000325713"/>
    </source>
</evidence>
<dbReference type="PROSITE" id="PS00201">
    <property type="entry name" value="FLAVODOXIN"/>
    <property type="match status" value="1"/>
</dbReference>
<keyword evidence="3" id="KW-0285">Flavoprotein</keyword>
<sequence length="202" mass="21340">MNQKPLKILVVYYSLHGSTLNLARQIVRGIESVEGCEAVLRTVPKVSAVCEAVENDIPEQGAPYASAEDLKNCAGLALGSPTRFGNMAAPVKYFLDGTASEWLGGELIGKPATVFTSTSGQHSGQESTLLTMMLPLLHHGMVISGVPFSEAALMQTQAGGTPYGASHVAGHDGRTPLSHEEQQIAFAQGKRLAELALKLAKN</sequence>
<dbReference type="SUPFAM" id="SSF52218">
    <property type="entry name" value="Flavoproteins"/>
    <property type="match status" value="1"/>
</dbReference>
<dbReference type="PROSITE" id="PS50902">
    <property type="entry name" value="FLAVODOXIN_LIKE"/>
    <property type="match status" value="1"/>
</dbReference>
<dbReference type="OrthoDB" id="9801479at2"/>
<dbReference type="GO" id="GO:0003955">
    <property type="term" value="F:NAD(P)H dehydrogenase (quinone) activity"/>
    <property type="evidence" value="ECO:0007669"/>
    <property type="project" value="InterPro"/>
</dbReference>
<evidence type="ECO:0000313" key="7">
    <source>
        <dbReference type="EMBL" id="QEY25640.1"/>
    </source>
</evidence>
<evidence type="ECO:0000259" key="6">
    <source>
        <dbReference type="PROSITE" id="PS50902"/>
    </source>
</evidence>
<accession>A0A5J6PXZ5</accession>
<comment type="cofactor">
    <cofactor evidence="1">
        <name>FMN</name>
        <dbReference type="ChEBI" id="CHEBI:58210"/>
    </cofactor>
</comment>
<dbReference type="InterPro" id="IPR029039">
    <property type="entry name" value="Flavoprotein-like_sf"/>
</dbReference>
<dbReference type="InterPro" id="IPR001226">
    <property type="entry name" value="Flavodoxin_CS"/>
</dbReference>
<proteinExistence type="inferred from homology"/>
<evidence type="ECO:0000256" key="2">
    <source>
        <dbReference type="ARBA" id="ARBA00006961"/>
    </source>
</evidence>
<dbReference type="Gene3D" id="3.40.50.360">
    <property type="match status" value="1"/>
</dbReference>
<dbReference type="KEGG" id="nzl:D0T92_03190"/>
<keyword evidence="4" id="KW-0288">FMN</keyword>
<dbReference type="GO" id="GO:0016020">
    <property type="term" value="C:membrane"/>
    <property type="evidence" value="ECO:0007669"/>
    <property type="project" value="TreeGrafter"/>
</dbReference>
<gene>
    <name evidence="7" type="ORF">D0T92_03190</name>
</gene>
<dbReference type="AlphaFoldDB" id="A0A5J6PXZ5"/>
<dbReference type="NCBIfam" id="TIGR01755">
    <property type="entry name" value="flav_wrbA"/>
    <property type="match status" value="1"/>
</dbReference>
<dbReference type="Pfam" id="PF03358">
    <property type="entry name" value="FMN_red"/>
    <property type="match status" value="1"/>
</dbReference>
<evidence type="ECO:0000256" key="1">
    <source>
        <dbReference type="ARBA" id="ARBA00001917"/>
    </source>
</evidence>
<dbReference type="InterPro" id="IPR010089">
    <property type="entry name" value="Flavoprotein_WrbA-like"/>
</dbReference>
<dbReference type="EMBL" id="CP031700">
    <property type="protein sequence ID" value="QEY25640.1"/>
    <property type="molecule type" value="Genomic_DNA"/>
</dbReference>
<keyword evidence="8" id="KW-1185">Reference proteome</keyword>
<evidence type="ECO:0000256" key="4">
    <source>
        <dbReference type="ARBA" id="ARBA00022643"/>
    </source>
</evidence>
<comment type="similarity">
    <text evidence="2">Belongs to the WrbA family.</text>
</comment>
<feature type="domain" description="Flavodoxin-like" evidence="6">
    <location>
        <begin position="8"/>
        <end position="192"/>
    </location>
</feature>
<dbReference type="PANTHER" id="PTHR30546">
    <property type="entry name" value="FLAVODOXIN-RELATED PROTEIN WRBA-RELATED"/>
    <property type="match status" value="1"/>
</dbReference>
<dbReference type="PANTHER" id="PTHR30546:SF23">
    <property type="entry name" value="FLAVOPROTEIN-LIKE PROTEIN YCP4-RELATED"/>
    <property type="match status" value="1"/>
</dbReference>
<dbReference type="RefSeq" id="WP_151052953.1">
    <property type="nucleotide sequence ID" value="NZ_CP031700.1"/>
</dbReference>
<dbReference type="FunFam" id="3.40.50.360:FF:000001">
    <property type="entry name" value="NAD(P)H dehydrogenase (Quinone) FQR1-like"/>
    <property type="match status" value="1"/>
</dbReference>
<protein>
    <recommendedName>
        <fullName evidence="5">Flavoprotein WrbA</fullName>
    </recommendedName>
</protein>
<dbReference type="Proteomes" id="UP000325713">
    <property type="component" value="Chromosome"/>
</dbReference>
<dbReference type="NCBIfam" id="NF002999">
    <property type="entry name" value="PRK03767.1"/>
    <property type="match status" value="1"/>
</dbReference>
<organism evidence="7 8">
    <name type="scientific">Neisseria zalophi</name>
    <dbReference type="NCBI Taxonomy" id="640030"/>
    <lineage>
        <taxon>Bacteria</taxon>
        <taxon>Pseudomonadati</taxon>
        <taxon>Pseudomonadota</taxon>
        <taxon>Betaproteobacteria</taxon>
        <taxon>Neisseriales</taxon>
        <taxon>Neisseriaceae</taxon>
        <taxon>Neisseria</taxon>
    </lineage>
</organism>
<name>A0A5J6PXZ5_9NEIS</name>
<dbReference type="InterPro" id="IPR005025">
    <property type="entry name" value="FMN_Rdtase-like_dom"/>
</dbReference>
<reference evidence="7 8" key="1">
    <citation type="submission" date="2018-08" db="EMBL/GenBank/DDBJ databases">
        <title>Neisseria zalophi ATCC BAA-2455 complete genome.</title>
        <authorList>
            <person name="Veseli I.A."/>
            <person name="Buttler R."/>
            <person name="Mascarenhas dos Santos A.C."/>
            <person name="Pombert J.-F."/>
        </authorList>
    </citation>
    <scope>NUCLEOTIDE SEQUENCE [LARGE SCALE GENOMIC DNA]</scope>
    <source>
        <strain evidence="7 8">ATCC BAA-2455</strain>
    </source>
</reference>
<evidence type="ECO:0000256" key="3">
    <source>
        <dbReference type="ARBA" id="ARBA00022630"/>
    </source>
</evidence>